<feature type="chain" id="PRO_5007310578" evidence="2">
    <location>
        <begin position="20"/>
        <end position="416"/>
    </location>
</feature>
<dbReference type="Pfam" id="PF00089">
    <property type="entry name" value="Trypsin"/>
    <property type="match status" value="1"/>
</dbReference>
<dbReference type="PROSITE" id="PS00135">
    <property type="entry name" value="TRYPSIN_SER"/>
    <property type="match status" value="1"/>
</dbReference>
<keyword evidence="4" id="KW-0645">Protease</keyword>
<dbReference type="GO" id="GO:0006508">
    <property type="term" value="P:proteolysis"/>
    <property type="evidence" value="ECO:0007669"/>
    <property type="project" value="UniProtKB-KW"/>
</dbReference>
<dbReference type="eggNOG" id="KOG3627">
    <property type="taxonomic scope" value="Eukaryota"/>
</dbReference>
<dbReference type="InterPro" id="IPR043504">
    <property type="entry name" value="Peptidase_S1_PA_chymotrypsin"/>
</dbReference>
<evidence type="ECO:0000259" key="3">
    <source>
        <dbReference type="PROSITE" id="PS50240"/>
    </source>
</evidence>
<feature type="signal peptide" evidence="2">
    <location>
        <begin position="1"/>
        <end position="19"/>
    </location>
</feature>
<dbReference type="Proteomes" id="UP000007266">
    <property type="component" value="Linkage group 2"/>
</dbReference>
<dbReference type="GO" id="GO:0009953">
    <property type="term" value="P:dorsal/ventral pattern formation"/>
    <property type="evidence" value="ECO:0000315"/>
    <property type="project" value="iBB"/>
</dbReference>
<protein>
    <submittedName>
        <fullName evidence="4">Serine protease H18</fullName>
    </submittedName>
</protein>
<dbReference type="InterPro" id="IPR001314">
    <property type="entry name" value="Peptidase_S1A"/>
</dbReference>
<dbReference type="InterPro" id="IPR031986">
    <property type="entry name" value="GD_N"/>
</dbReference>
<gene>
    <name evidence="4" type="primary">AUGUSTUS-3.0.2_00829</name>
    <name evidence="4" type="ORF">TcasGA2_TC000829</name>
</gene>
<dbReference type="STRING" id="7070.D6W8K4"/>
<dbReference type="KEGG" id="tca:100142163"/>
<dbReference type="PROSITE" id="PS50240">
    <property type="entry name" value="TRYPSIN_DOM"/>
    <property type="match status" value="1"/>
</dbReference>
<dbReference type="GO" id="GO:0005615">
    <property type="term" value="C:extracellular space"/>
    <property type="evidence" value="ECO:0000318"/>
    <property type="project" value="GO_Central"/>
</dbReference>
<evidence type="ECO:0000313" key="5">
    <source>
        <dbReference type="Proteomes" id="UP000007266"/>
    </source>
</evidence>
<dbReference type="FunFam" id="2.40.10.10:FF:000068">
    <property type="entry name" value="transmembrane protease serine 2"/>
    <property type="match status" value="1"/>
</dbReference>
<dbReference type="PANTHER" id="PTHR24260:SF143">
    <property type="entry name" value="SERINE PROTEASE GD-LIKE PROTEIN"/>
    <property type="match status" value="1"/>
</dbReference>
<keyword evidence="1" id="KW-1015">Disulfide bond</keyword>
<dbReference type="PRINTS" id="PR00722">
    <property type="entry name" value="CHYMOTRYPSIN"/>
</dbReference>
<reference evidence="4 5" key="1">
    <citation type="journal article" date="2008" name="Nature">
        <title>The genome of the model beetle and pest Tribolium castaneum.</title>
        <authorList>
            <consortium name="Tribolium Genome Sequencing Consortium"/>
            <person name="Richards S."/>
            <person name="Gibbs R.A."/>
            <person name="Weinstock G.M."/>
            <person name="Brown S.J."/>
            <person name="Denell R."/>
            <person name="Beeman R.W."/>
            <person name="Gibbs R."/>
            <person name="Beeman R.W."/>
            <person name="Brown S.J."/>
            <person name="Bucher G."/>
            <person name="Friedrich M."/>
            <person name="Grimmelikhuijzen C.J."/>
            <person name="Klingler M."/>
            <person name="Lorenzen M."/>
            <person name="Richards S."/>
            <person name="Roth S."/>
            <person name="Schroder R."/>
            <person name="Tautz D."/>
            <person name="Zdobnov E.M."/>
            <person name="Muzny D."/>
            <person name="Gibbs R.A."/>
            <person name="Weinstock G.M."/>
            <person name="Attaway T."/>
            <person name="Bell S."/>
            <person name="Buhay C.J."/>
            <person name="Chandrabose M.N."/>
            <person name="Chavez D."/>
            <person name="Clerk-Blankenburg K.P."/>
            <person name="Cree A."/>
            <person name="Dao M."/>
            <person name="Davis C."/>
            <person name="Chacko J."/>
            <person name="Dinh H."/>
            <person name="Dugan-Rocha S."/>
            <person name="Fowler G."/>
            <person name="Garner T.T."/>
            <person name="Garnes J."/>
            <person name="Gnirke A."/>
            <person name="Hawes A."/>
            <person name="Hernandez J."/>
            <person name="Hines S."/>
            <person name="Holder M."/>
            <person name="Hume J."/>
            <person name="Jhangiani S.N."/>
            <person name="Joshi V."/>
            <person name="Khan Z.M."/>
            <person name="Jackson L."/>
            <person name="Kovar C."/>
            <person name="Kowis A."/>
            <person name="Lee S."/>
            <person name="Lewis L.R."/>
            <person name="Margolis J."/>
            <person name="Morgan M."/>
            <person name="Nazareth L.V."/>
            <person name="Nguyen N."/>
            <person name="Okwuonu G."/>
            <person name="Parker D."/>
            <person name="Richards S."/>
            <person name="Ruiz S.J."/>
            <person name="Santibanez J."/>
            <person name="Savard J."/>
            <person name="Scherer S.E."/>
            <person name="Schneider B."/>
            <person name="Sodergren E."/>
            <person name="Tautz D."/>
            <person name="Vattahil S."/>
            <person name="Villasana D."/>
            <person name="White C.S."/>
            <person name="Wright R."/>
            <person name="Park Y."/>
            <person name="Beeman R.W."/>
            <person name="Lord J."/>
            <person name="Oppert B."/>
            <person name="Lorenzen M."/>
            <person name="Brown S."/>
            <person name="Wang L."/>
            <person name="Savard J."/>
            <person name="Tautz D."/>
            <person name="Richards S."/>
            <person name="Weinstock G."/>
            <person name="Gibbs R.A."/>
            <person name="Liu Y."/>
            <person name="Worley K."/>
            <person name="Weinstock G."/>
            <person name="Elsik C.G."/>
            <person name="Reese J.T."/>
            <person name="Elhaik E."/>
            <person name="Landan G."/>
            <person name="Graur D."/>
            <person name="Arensburger P."/>
            <person name="Atkinson P."/>
            <person name="Beeman R.W."/>
            <person name="Beidler J."/>
            <person name="Brown S.J."/>
            <person name="Demuth J.P."/>
            <person name="Drury D.W."/>
            <person name="Du Y.Z."/>
            <person name="Fujiwara H."/>
            <person name="Lorenzen M."/>
            <person name="Maselli V."/>
            <person name="Osanai M."/>
            <person name="Park Y."/>
            <person name="Robertson H.M."/>
            <person name="Tu Z."/>
            <person name="Wang J.J."/>
            <person name="Wang S."/>
            <person name="Richards S."/>
            <person name="Song H."/>
            <person name="Zhang L."/>
            <person name="Sodergren E."/>
            <person name="Werner D."/>
            <person name="Stanke M."/>
            <person name="Morgenstern B."/>
            <person name="Solovyev V."/>
            <person name="Kosarev P."/>
            <person name="Brown G."/>
            <person name="Chen H.C."/>
            <person name="Ermolaeva O."/>
            <person name="Hlavina W."/>
            <person name="Kapustin Y."/>
            <person name="Kiryutin B."/>
            <person name="Kitts P."/>
            <person name="Maglott D."/>
            <person name="Pruitt K."/>
            <person name="Sapojnikov V."/>
            <person name="Souvorov A."/>
            <person name="Mackey A.J."/>
            <person name="Waterhouse R.M."/>
            <person name="Wyder S."/>
            <person name="Zdobnov E.M."/>
            <person name="Zdobnov E.M."/>
            <person name="Wyder S."/>
            <person name="Kriventseva E.V."/>
            <person name="Kadowaki T."/>
            <person name="Bork P."/>
            <person name="Aranda M."/>
            <person name="Bao R."/>
            <person name="Beermann A."/>
            <person name="Berns N."/>
            <person name="Bolognesi R."/>
            <person name="Bonneton F."/>
            <person name="Bopp D."/>
            <person name="Brown S.J."/>
            <person name="Bucher G."/>
            <person name="Butts T."/>
            <person name="Chaumot A."/>
            <person name="Denell R.E."/>
            <person name="Ferrier D.E."/>
            <person name="Friedrich M."/>
            <person name="Gordon C.M."/>
            <person name="Jindra M."/>
            <person name="Klingler M."/>
            <person name="Lan Q."/>
            <person name="Lattorff H.M."/>
            <person name="Laudet V."/>
            <person name="von Levetsow C."/>
            <person name="Liu Z."/>
            <person name="Lutz R."/>
            <person name="Lynch J.A."/>
            <person name="da Fonseca R.N."/>
            <person name="Posnien N."/>
            <person name="Reuter R."/>
            <person name="Roth S."/>
            <person name="Savard J."/>
            <person name="Schinko J.B."/>
            <person name="Schmitt C."/>
            <person name="Schoppmeier M."/>
            <person name="Schroder R."/>
            <person name="Shippy T.D."/>
            <person name="Simonnet F."/>
            <person name="Marques-Souza H."/>
            <person name="Tautz D."/>
            <person name="Tomoyasu Y."/>
            <person name="Trauner J."/>
            <person name="Van der Zee M."/>
            <person name="Vervoort M."/>
            <person name="Wittkopp N."/>
            <person name="Wimmer E.A."/>
            <person name="Yang X."/>
            <person name="Jones A.K."/>
            <person name="Sattelle D.B."/>
            <person name="Ebert P.R."/>
            <person name="Nelson D."/>
            <person name="Scott J.G."/>
            <person name="Beeman R.W."/>
            <person name="Muthukrishnan S."/>
            <person name="Kramer K.J."/>
            <person name="Arakane Y."/>
            <person name="Beeman R.W."/>
            <person name="Zhu Q."/>
            <person name="Hogenkamp D."/>
            <person name="Dixit R."/>
            <person name="Oppert B."/>
            <person name="Jiang H."/>
            <person name="Zou Z."/>
            <person name="Marshall J."/>
            <person name="Elpidina E."/>
            <person name="Vinokurov K."/>
            <person name="Oppert C."/>
            <person name="Zou Z."/>
            <person name="Evans J."/>
            <person name="Lu Z."/>
            <person name="Zhao P."/>
            <person name="Sumathipala N."/>
            <person name="Altincicek B."/>
            <person name="Vilcinskas A."/>
            <person name="Williams M."/>
            <person name="Hultmark D."/>
            <person name="Hetru C."/>
            <person name="Jiang H."/>
            <person name="Grimmelikhuijzen C.J."/>
            <person name="Hauser F."/>
            <person name="Cazzamali G."/>
            <person name="Williamson M."/>
            <person name="Park Y."/>
            <person name="Li B."/>
            <person name="Tanaka Y."/>
            <person name="Predel R."/>
            <person name="Neupert S."/>
            <person name="Schachtner J."/>
            <person name="Verleyen P."/>
            <person name="Raible F."/>
            <person name="Bork P."/>
            <person name="Friedrich M."/>
            <person name="Walden K.K."/>
            <person name="Robertson H.M."/>
            <person name="Angeli S."/>
            <person name="Foret S."/>
            <person name="Bucher G."/>
            <person name="Schuetz S."/>
            <person name="Maleszka R."/>
            <person name="Wimmer E.A."/>
            <person name="Beeman R.W."/>
            <person name="Lorenzen M."/>
            <person name="Tomoyasu Y."/>
            <person name="Miller S.C."/>
            <person name="Grossmann D."/>
            <person name="Bucher G."/>
        </authorList>
    </citation>
    <scope>NUCLEOTIDE SEQUENCE [LARGE SCALE GENOMIC DNA]</scope>
    <source>
        <strain evidence="4 5">Georgia GA2</strain>
    </source>
</reference>
<dbReference type="InterPro" id="IPR001254">
    <property type="entry name" value="Trypsin_dom"/>
</dbReference>
<keyword evidence="5" id="KW-1185">Reference proteome</keyword>
<dbReference type="GO" id="GO:0045087">
    <property type="term" value="P:innate immune response"/>
    <property type="evidence" value="ECO:0000318"/>
    <property type="project" value="GO_Central"/>
</dbReference>
<dbReference type="PANTHER" id="PTHR24260">
    <property type="match status" value="1"/>
</dbReference>
<accession>D6W8K4</accession>
<dbReference type="EMBL" id="KQ971312">
    <property type="protein sequence ID" value="EEZ99238.2"/>
    <property type="molecule type" value="Genomic_DNA"/>
</dbReference>
<dbReference type="HOGENOM" id="CLU_006842_16_1_1"/>
<organism evidence="4 5">
    <name type="scientific">Tribolium castaneum</name>
    <name type="common">Red flour beetle</name>
    <dbReference type="NCBI Taxonomy" id="7070"/>
    <lineage>
        <taxon>Eukaryota</taxon>
        <taxon>Metazoa</taxon>
        <taxon>Ecdysozoa</taxon>
        <taxon>Arthropoda</taxon>
        <taxon>Hexapoda</taxon>
        <taxon>Insecta</taxon>
        <taxon>Pterygota</taxon>
        <taxon>Neoptera</taxon>
        <taxon>Endopterygota</taxon>
        <taxon>Coleoptera</taxon>
        <taxon>Polyphaga</taxon>
        <taxon>Cucujiformia</taxon>
        <taxon>Tenebrionidae</taxon>
        <taxon>Tenebrionidae incertae sedis</taxon>
        <taxon>Tribolium</taxon>
    </lineage>
</organism>
<keyword evidence="4" id="KW-0378">Hydrolase</keyword>
<sequence>MSIYQLVAVSLAFLGSILALNSPCPDLFHYDSTDEPNQWSGTVTLLSDDELQGVWARLIFDEKLTELELHDNFEVVRADNQREYLIKNRDFVLKPATPVDVKITVKYEGDKIPTLIGYRLNAKMVCPPSNVNSGQFFPGDLNTKDFLSSITSSSKVSAYACGTTPLSANHERANKKAQNGQWPWQGAIYIRNNSVEKYVCGATLISNRHVLTPGHCVTYLKSEFVVPARLLRVYLGKYSLDNDGENKEMQGFGVERIHLYPGYRSKGLLNDLAVLRLDEPVIISDYVRPVCLSPQDEKRDGLLTGYEIKDEGLQSLGQAEVEVLNEQECIQKNEFLKGFYTDNVFCTSYAENDSVCVGDSGSSLVVFRGGPKPVWELKGVVTVGVGLQNKYVCNRASTVLLVDVANYLKWIQEVAS</sequence>
<dbReference type="SMART" id="SM00020">
    <property type="entry name" value="Tryp_SPc"/>
    <property type="match status" value="1"/>
</dbReference>
<evidence type="ECO:0000313" key="4">
    <source>
        <dbReference type="EMBL" id="EEZ99238.2"/>
    </source>
</evidence>
<dbReference type="AlphaFoldDB" id="D6W8K4"/>
<feature type="domain" description="Peptidase S1" evidence="3">
    <location>
        <begin position="159"/>
        <end position="416"/>
    </location>
</feature>
<dbReference type="InterPro" id="IPR051333">
    <property type="entry name" value="CLIP_Serine_Protease"/>
</dbReference>
<name>D6W8K4_TRICA</name>
<dbReference type="Pfam" id="PF16030">
    <property type="entry name" value="GD_N"/>
    <property type="match status" value="1"/>
</dbReference>
<evidence type="ECO:0000256" key="1">
    <source>
        <dbReference type="ARBA" id="ARBA00023157"/>
    </source>
</evidence>
<dbReference type="OrthoDB" id="6147874at2759"/>
<proteinExistence type="predicted"/>
<dbReference type="InterPro" id="IPR009003">
    <property type="entry name" value="Peptidase_S1_PA"/>
</dbReference>
<dbReference type="InterPro" id="IPR033116">
    <property type="entry name" value="TRYPSIN_SER"/>
</dbReference>
<dbReference type="SUPFAM" id="SSF50494">
    <property type="entry name" value="Trypsin-like serine proteases"/>
    <property type="match status" value="1"/>
</dbReference>
<dbReference type="CDD" id="cd00190">
    <property type="entry name" value="Tryp_SPc"/>
    <property type="match status" value="1"/>
</dbReference>
<reference evidence="4 5" key="2">
    <citation type="journal article" date="2010" name="Nucleic Acids Res.">
        <title>BeetleBase in 2010: revisions to provide comprehensive genomic information for Tribolium castaneum.</title>
        <authorList>
            <person name="Kim H.S."/>
            <person name="Murphy T."/>
            <person name="Xia J."/>
            <person name="Caragea D."/>
            <person name="Park Y."/>
            <person name="Beeman R.W."/>
            <person name="Lorenzen M.D."/>
            <person name="Butcher S."/>
            <person name="Manak J.R."/>
            <person name="Brown S.J."/>
        </authorList>
    </citation>
    <scope>GENOME REANNOTATION</scope>
    <source>
        <strain evidence="4 5">Georgia GA2</strain>
    </source>
</reference>
<dbReference type="GO" id="GO:0004252">
    <property type="term" value="F:serine-type endopeptidase activity"/>
    <property type="evidence" value="ECO:0007669"/>
    <property type="project" value="InterPro"/>
</dbReference>
<keyword evidence="2" id="KW-0732">Signal</keyword>
<evidence type="ECO:0000256" key="2">
    <source>
        <dbReference type="SAM" id="SignalP"/>
    </source>
</evidence>
<dbReference type="Gene3D" id="2.40.10.10">
    <property type="entry name" value="Trypsin-like serine proteases"/>
    <property type="match status" value="2"/>
</dbReference>